<dbReference type="EC" id="6.3.2.51" evidence="5"/>
<sequence length="321" mass="36442">MSKVTCFKMAELEAFFQENSLPGTCTKSENEAKEFIKYHKDTGNHVAFVTSGGTKVPLEGNTVRYIDNFSIGMRGAVSTEYFLQHGYAVIFLHRGRSLEPFTRHLQNLRLLDILEVNSIEHGSNSSVVVKSDYCPQVLNVLKTYQDVMKKRQLLMLEFNTLSEYLYLLKACSLALSSLGNRALLYLAAAVSDFYIPKDKMPEHKIQSSEGPLQLSLELVPKMMAPLVMDWVPDAFVISFKLETDPSLLISKSKQALDRYQHQVVIGNLLDTRKREVVSVTKDQENWIRLTDKELSLGVEIESKIVSEIVEKHKKFCSHDCP</sequence>
<feature type="domain" description="DNA/pantothenate metabolism flavoprotein C-terminal" evidence="8">
    <location>
        <begin position="180"/>
        <end position="282"/>
    </location>
</feature>
<evidence type="ECO:0000259" key="8">
    <source>
        <dbReference type="Pfam" id="PF04127"/>
    </source>
</evidence>
<evidence type="ECO:0000256" key="6">
    <source>
        <dbReference type="ARBA" id="ARBA00068949"/>
    </source>
</evidence>
<organism evidence="9 10">
    <name type="scientific">Sinanodonta woodiana</name>
    <name type="common">Chinese pond mussel</name>
    <name type="synonym">Anodonta woodiana</name>
    <dbReference type="NCBI Taxonomy" id="1069815"/>
    <lineage>
        <taxon>Eukaryota</taxon>
        <taxon>Metazoa</taxon>
        <taxon>Spiralia</taxon>
        <taxon>Lophotrochozoa</taxon>
        <taxon>Mollusca</taxon>
        <taxon>Bivalvia</taxon>
        <taxon>Autobranchia</taxon>
        <taxon>Heteroconchia</taxon>
        <taxon>Palaeoheterodonta</taxon>
        <taxon>Unionida</taxon>
        <taxon>Unionoidea</taxon>
        <taxon>Unionidae</taxon>
        <taxon>Unioninae</taxon>
        <taxon>Sinanodonta</taxon>
    </lineage>
</organism>
<dbReference type="FunFam" id="3.40.50.10300:FF:000002">
    <property type="entry name" value="Phosphopantothenate--cysteine ligase 2"/>
    <property type="match status" value="1"/>
</dbReference>
<reference evidence="9 10" key="1">
    <citation type="submission" date="2024-11" db="EMBL/GenBank/DDBJ databases">
        <title>Chromosome-level genome assembly of the freshwater bivalve Anodonta woodiana.</title>
        <authorList>
            <person name="Chen X."/>
        </authorList>
    </citation>
    <scope>NUCLEOTIDE SEQUENCE [LARGE SCALE GENOMIC DNA]</scope>
    <source>
        <strain evidence="9">MN2024</strain>
        <tissue evidence="9">Gills</tissue>
    </source>
</reference>
<dbReference type="EMBL" id="JBJQND010000018">
    <property type="protein sequence ID" value="KAL3836279.1"/>
    <property type="molecule type" value="Genomic_DNA"/>
</dbReference>
<evidence type="ECO:0000313" key="10">
    <source>
        <dbReference type="Proteomes" id="UP001634394"/>
    </source>
</evidence>
<dbReference type="EMBL" id="JBJQND010000018">
    <property type="protein sequence ID" value="KAL3836280.1"/>
    <property type="molecule type" value="Genomic_DNA"/>
</dbReference>
<keyword evidence="10" id="KW-1185">Reference proteome</keyword>
<evidence type="ECO:0000256" key="5">
    <source>
        <dbReference type="ARBA" id="ARBA00066585"/>
    </source>
</evidence>
<comment type="catalytic activity">
    <reaction evidence="3">
        <text>(R)-4'-phosphopantothenate + L-cysteine + CTP = N-[(R)-4-phosphopantothenoyl]-L-cysteine + CMP + diphosphate + H(+)</text>
        <dbReference type="Rhea" id="RHEA:19397"/>
        <dbReference type="ChEBI" id="CHEBI:10986"/>
        <dbReference type="ChEBI" id="CHEBI:15378"/>
        <dbReference type="ChEBI" id="CHEBI:33019"/>
        <dbReference type="ChEBI" id="CHEBI:35235"/>
        <dbReference type="ChEBI" id="CHEBI:37563"/>
        <dbReference type="ChEBI" id="CHEBI:59458"/>
        <dbReference type="ChEBI" id="CHEBI:60377"/>
    </reaction>
    <physiologicalReaction direction="left-to-right" evidence="3">
        <dbReference type="Rhea" id="RHEA:19398"/>
    </physiologicalReaction>
</comment>
<comment type="caution">
    <text evidence="9">The sequence shown here is derived from an EMBL/GenBank/DDBJ whole genome shotgun (WGS) entry which is preliminary data.</text>
</comment>
<dbReference type="PANTHER" id="PTHR12290">
    <property type="entry name" value="CORNICHON-RELATED"/>
    <property type="match status" value="1"/>
</dbReference>
<protein>
    <recommendedName>
        <fullName evidence="6">Phosphopantothenate--cysteine ligase</fullName>
        <ecNumber evidence="5">6.3.2.51</ecNumber>
    </recommendedName>
    <alternativeName>
        <fullName evidence="7">Phosphopantothenoylcysteine synthetase</fullName>
    </alternativeName>
</protein>
<dbReference type="GO" id="GO:0015937">
    <property type="term" value="P:coenzyme A biosynthetic process"/>
    <property type="evidence" value="ECO:0007669"/>
    <property type="project" value="UniProtKB-ARBA"/>
</dbReference>
<evidence type="ECO:0000256" key="3">
    <source>
        <dbReference type="ARBA" id="ARBA00052332"/>
    </source>
</evidence>
<dbReference type="AlphaFoldDB" id="A0ABD3THV2"/>
<dbReference type="Proteomes" id="UP001634394">
    <property type="component" value="Unassembled WGS sequence"/>
</dbReference>
<comment type="catalytic activity">
    <reaction evidence="2">
        <text>(R)-4'-phosphopantothenate + L-cysteine + ATP = N-[(R)-4-phosphopantothenoyl]-L-cysteine + AMP + diphosphate + H(+)</text>
        <dbReference type="Rhea" id="RHEA:25156"/>
        <dbReference type="ChEBI" id="CHEBI:10986"/>
        <dbReference type="ChEBI" id="CHEBI:15378"/>
        <dbReference type="ChEBI" id="CHEBI:30616"/>
        <dbReference type="ChEBI" id="CHEBI:33019"/>
        <dbReference type="ChEBI" id="CHEBI:35235"/>
        <dbReference type="ChEBI" id="CHEBI:59458"/>
        <dbReference type="ChEBI" id="CHEBI:456215"/>
        <dbReference type="EC" id="6.3.2.51"/>
    </reaction>
    <physiologicalReaction direction="left-to-right" evidence="2">
        <dbReference type="Rhea" id="RHEA:25157"/>
    </physiologicalReaction>
</comment>
<accession>A0ABD3THV2</accession>
<dbReference type="GO" id="GO:0004632">
    <property type="term" value="F:phosphopantothenate--cysteine ligase activity"/>
    <property type="evidence" value="ECO:0007669"/>
    <property type="project" value="UniProtKB-ARBA"/>
</dbReference>
<comment type="function">
    <text evidence="4">Catalyzes the second step in the biosynthesis of coenzyme A from vitamin B5, where cysteine is conjugated to 4'-phosphopantothenate to form 4-phosphopantothenoylcysteine. Has a preference for ATP over CTP as a cosubstrate.</text>
</comment>
<dbReference type="Pfam" id="PF04127">
    <property type="entry name" value="DFP"/>
    <property type="match status" value="1"/>
</dbReference>
<gene>
    <name evidence="9" type="ORF">ACJMK2_021717</name>
</gene>
<evidence type="ECO:0000256" key="4">
    <source>
        <dbReference type="ARBA" id="ARBA00060296"/>
    </source>
</evidence>
<evidence type="ECO:0000256" key="2">
    <source>
        <dbReference type="ARBA" id="ARBA00051127"/>
    </source>
</evidence>
<evidence type="ECO:0000313" key="9">
    <source>
        <dbReference type="EMBL" id="KAL3836280.1"/>
    </source>
</evidence>
<dbReference type="Gene3D" id="3.40.50.10300">
    <property type="entry name" value="CoaB-like"/>
    <property type="match status" value="1"/>
</dbReference>
<proteinExistence type="inferred from homology"/>
<dbReference type="SUPFAM" id="SSF102645">
    <property type="entry name" value="CoaB-like"/>
    <property type="match status" value="1"/>
</dbReference>
<comment type="similarity">
    <text evidence="1">Belongs to the PPC synthetase family.</text>
</comment>
<evidence type="ECO:0000256" key="1">
    <source>
        <dbReference type="ARBA" id="ARBA00005703"/>
    </source>
</evidence>
<dbReference type="InterPro" id="IPR035929">
    <property type="entry name" value="CoaB-like_sf"/>
</dbReference>
<dbReference type="InterPro" id="IPR007085">
    <property type="entry name" value="DNA/pantothenate-metab_flavo_C"/>
</dbReference>
<evidence type="ECO:0000256" key="7">
    <source>
        <dbReference type="ARBA" id="ARBA00080986"/>
    </source>
</evidence>
<name>A0ABD3THV2_SINWO</name>